<accession>A0A4Q9MEN6</accession>
<dbReference type="EMBL" id="ML143454">
    <property type="protein sequence ID" value="TBU25830.1"/>
    <property type="molecule type" value="Genomic_DNA"/>
</dbReference>
<dbReference type="Proteomes" id="UP000292957">
    <property type="component" value="Unassembled WGS sequence"/>
</dbReference>
<protein>
    <submittedName>
        <fullName evidence="2">Uncharacterized protein</fullName>
    </submittedName>
</protein>
<name>A0A4Q9MEN6_9APHY</name>
<gene>
    <name evidence="2" type="ORF">BD311DRAFT_763680</name>
</gene>
<sequence length="228" mass="24826">MPPVELSGKANIPGEWEGRGRLRRRHIGAKAFGVGGRIWQELRRGLLRLTGVYVRAWRTGGHVAMEIRMLRGYSRGAGCALVSQRRGHTCAVFRPRMSDAPTRRVQKIRREDRGDSYEQAPLAESGDAKLSGSLRRAWCVGCSASGDARCTIHVGRTEIAAAVRREGACEEVLEKNVDHAYVPAEEHMRKGSTTCRGETRPGLAAGAGVTGCIVRSKAPGEGVRLNTI</sequence>
<feature type="region of interest" description="Disordered" evidence="1">
    <location>
        <begin position="101"/>
        <end position="122"/>
    </location>
</feature>
<reference evidence="2" key="1">
    <citation type="submission" date="2019-01" db="EMBL/GenBank/DDBJ databases">
        <title>Draft genome sequences of three monokaryotic isolates of the white-rot basidiomycete fungus Dichomitus squalens.</title>
        <authorList>
            <consortium name="DOE Joint Genome Institute"/>
            <person name="Lopez S.C."/>
            <person name="Andreopoulos B."/>
            <person name="Pangilinan J."/>
            <person name="Lipzen A."/>
            <person name="Riley R."/>
            <person name="Ahrendt S."/>
            <person name="Ng V."/>
            <person name="Barry K."/>
            <person name="Daum C."/>
            <person name="Grigoriev I.V."/>
            <person name="Hilden K.S."/>
            <person name="Makela M.R."/>
            <person name="de Vries R.P."/>
        </authorList>
    </citation>
    <scope>NUCLEOTIDE SEQUENCE [LARGE SCALE GENOMIC DNA]</scope>
    <source>
        <strain evidence="2">OM18370.1</strain>
    </source>
</reference>
<evidence type="ECO:0000256" key="1">
    <source>
        <dbReference type="SAM" id="MobiDB-lite"/>
    </source>
</evidence>
<evidence type="ECO:0000313" key="2">
    <source>
        <dbReference type="EMBL" id="TBU25830.1"/>
    </source>
</evidence>
<dbReference type="AlphaFoldDB" id="A0A4Q9MEN6"/>
<organism evidence="2">
    <name type="scientific">Dichomitus squalens</name>
    <dbReference type="NCBI Taxonomy" id="114155"/>
    <lineage>
        <taxon>Eukaryota</taxon>
        <taxon>Fungi</taxon>
        <taxon>Dikarya</taxon>
        <taxon>Basidiomycota</taxon>
        <taxon>Agaricomycotina</taxon>
        <taxon>Agaricomycetes</taxon>
        <taxon>Polyporales</taxon>
        <taxon>Polyporaceae</taxon>
        <taxon>Dichomitus</taxon>
    </lineage>
</organism>
<proteinExistence type="predicted"/>